<gene>
    <name evidence="1" type="ORF">C943_00390</name>
</gene>
<dbReference type="Proteomes" id="UP000010953">
    <property type="component" value="Unassembled WGS sequence"/>
</dbReference>
<reference evidence="1" key="1">
    <citation type="submission" date="2013-01" db="EMBL/GenBank/DDBJ databases">
        <title>Genome assembly of Mariniradius saccharolyticus AK6.</title>
        <authorList>
            <person name="Vaidya B."/>
            <person name="Khatri I."/>
            <person name="Tanuku N.R.S."/>
            <person name="Subramanian S."/>
            <person name="Pinnaka A."/>
        </authorList>
    </citation>
    <scope>NUCLEOTIDE SEQUENCE [LARGE SCALE GENOMIC DNA]</scope>
    <source>
        <strain evidence="1">AK6</strain>
    </source>
</reference>
<name>M7XEY6_9BACT</name>
<proteinExistence type="predicted"/>
<comment type="caution">
    <text evidence="1">The sequence shown here is derived from an EMBL/GenBank/DDBJ whole genome shotgun (WGS) entry which is preliminary data.</text>
</comment>
<dbReference type="AlphaFoldDB" id="M7XEY6"/>
<evidence type="ECO:0000313" key="1">
    <source>
        <dbReference type="EMBL" id="EMS33113.1"/>
    </source>
</evidence>
<organism evidence="1 2">
    <name type="scientific">Mariniradius saccharolyticus AK6</name>
    <dbReference type="NCBI Taxonomy" id="1239962"/>
    <lineage>
        <taxon>Bacteria</taxon>
        <taxon>Pseudomonadati</taxon>
        <taxon>Bacteroidota</taxon>
        <taxon>Cytophagia</taxon>
        <taxon>Cytophagales</taxon>
        <taxon>Cyclobacteriaceae</taxon>
        <taxon>Mariniradius</taxon>
    </lineage>
</organism>
<evidence type="ECO:0000313" key="2">
    <source>
        <dbReference type="Proteomes" id="UP000010953"/>
    </source>
</evidence>
<protein>
    <submittedName>
        <fullName evidence="1">Uncharacterized protein</fullName>
    </submittedName>
</protein>
<keyword evidence="2" id="KW-1185">Reference proteome</keyword>
<dbReference type="InParanoid" id="M7XEY6"/>
<dbReference type="EMBL" id="AMZY02000010">
    <property type="protein sequence ID" value="EMS33113.1"/>
    <property type="molecule type" value="Genomic_DNA"/>
</dbReference>
<accession>M7XEY6</accession>
<sequence>MFQFYATVKIPLIDQERGFFDDDRQKSRTVLFVSGQNRMI</sequence>